<keyword evidence="2" id="KW-0472">Membrane</keyword>
<reference evidence="3" key="1">
    <citation type="journal article" date="2014" name="Nat. Commun.">
        <title>The emerging biofuel crop Camelina sativa retains a highly undifferentiated hexaploid genome structure.</title>
        <authorList>
            <person name="Kagale S."/>
            <person name="Koh C."/>
            <person name="Nixon J."/>
            <person name="Bollina V."/>
            <person name="Clarke W.E."/>
            <person name="Tuteja R."/>
            <person name="Spillane C."/>
            <person name="Robinson S.J."/>
            <person name="Links M.G."/>
            <person name="Clarke C."/>
            <person name="Higgins E.E."/>
            <person name="Huebert T."/>
            <person name="Sharpe A.G."/>
            <person name="Parkin I.A."/>
        </authorList>
    </citation>
    <scope>NUCLEOTIDE SEQUENCE [LARGE SCALE GENOMIC DNA]</scope>
    <source>
        <strain evidence="3">cv. DH55</strain>
    </source>
</reference>
<feature type="compositionally biased region" description="Acidic residues" evidence="1">
    <location>
        <begin position="326"/>
        <end position="335"/>
    </location>
</feature>
<dbReference type="PANTHER" id="PTHR37172">
    <property type="entry name" value="TRANSMEMBRANE PROTEIN"/>
    <property type="match status" value="1"/>
</dbReference>
<sequence length="335" mass="37646">MPSKQNQKKHIFITQKLLHVSLPSRQFFIIKMMNIAGGGKWRREAEQLVVKPFRLVTTTLLSLLLPLSFLLLSRLSSASFLFSLIKSQPHTESSFFYSLFLGANPAIVYVVVSSISVYTLVLGLTTKITAADPKRSIAFYPHVSIAWVTLFLVQVSVGLGLQTTISNGLIIGSERNFLSRLVFFFGLHEVMLLWCRVIVRPVVDNTLLGGEDGQRREETLVERVALAVSCGTLWWWKLRDEVEALVGVAEAKRALLLLLLPIDGNVNVSFDVGTLDFVNWWLYYMVVTIGMVRIVKGSLWFGMVLLFEQGRRRNPRASPTTSNVVVDDDEGDNKV</sequence>
<feature type="region of interest" description="Disordered" evidence="1">
    <location>
        <begin position="313"/>
        <end position="335"/>
    </location>
</feature>
<keyword evidence="2" id="KW-0812">Transmembrane</keyword>
<keyword evidence="2" id="KW-1133">Transmembrane helix</keyword>
<evidence type="ECO:0000313" key="4">
    <source>
        <dbReference type="RefSeq" id="XP_010507896.1"/>
    </source>
</evidence>
<feature type="transmembrane region" description="Helical" evidence="2">
    <location>
        <begin position="95"/>
        <end position="125"/>
    </location>
</feature>
<keyword evidence="3" id="KW-1185">Reference proteome</keyword>
<protein>
    <submittedName>
        <fullName evidence="4">Uncharacterized protein LOC104784557</fullName>
    </submittedName>
</protein>
<feature type="transmembrane region" description="Helical" evidence="2">
    <location>
        <begin position="137"/>
        <end position="157"/>
    </location>
</feature>
<evidence type="ECO:0000256" key="2">
    <source>
        <dbReference type="SAM" id="Phobius"/>
    </source>
</evidence>
<evidence type="ECO:0000313" key="3">
    <source>
        <dbReference type="Proteomes" id="UP000694864"/>
    </source>
</evidence>
<feature type="transmembrane region" description="Helical" evidence="2">
    <location>
        <begin position="281"/>
        <end position="307"/>
    </location>
</feature>
<dbReference type="PANTHER" id="PTHR37172:SF3">
    <property type="entry name" value="TRANSMEMBRANE PROTEIN"/>
    <property type="match status" value="1"/>
</dbReference>
<feature type="transmembrane region" description="Helical" evidence="2">
    <location>
        <begin position="52"/>
        <end position="75"/>
    </location>
</feature>
<accession>A0ABM0YYF5</accession>
<name>A0ABM0YYF5_CAMSA</name>
<dbReference type="RefSeq" id="XP_010507896.1">
    <property type="nucleotide sequence ID" value="XM_010509594.2"/>
</dbReference>
<proteinExistence type="predicted"/>
<reference evidence="4" key="2">
    <citation type="submission" date="2025-08" db="UniProtKB">
        <authorList>
            <consortium name="RefSeq"/>
        </authorList>
    </citation>
    <scope>IDENTIFICATION</scope>
    <source>
        <tissue evidence="4">Leaf</tissue>
    </source>
</reference>
<dbReference type="GeneID" id="104784557"/>
<gene>
    <name evidence="4" type="primary">LOC104784557</name>
</gene>
<dbReference type="Proteomes" id="UP000694864">
    <property type="component" value="Chromosome 5"/>
</dbReference>
<organism evidence="3 4">
    <name type="scientific">Camelina sativa</name>
    <name type="common">False flax</name>
    <name type="synonym">Myagrum sativum</name>
    <dbReference type="NCBI Taxonomy" id="90675"/>
    <lineage>
        <taxon>Eukaryota</taxon>
        <taxon>Viridiplantae</taxon>
        <taxon>Streptophyta</taxon>
        <taxon>Embryophyta</taxon>
        <taxon>Tracheophyta</taxon>
        <taxon>Spermatophyta</taxon>
        <taxon>Magnoliopsida</taxon>
        <taxon>eudicotyledons</taxon>
        <taxon>Gunneridae</taxon>
        <taxon>Pentapetalae</taxon>
        <taxon>rosids</taxon>
        <taxon>malvids</taxon>
        <taxon>Brassicales</taxon>
        <taxon>Brassicaceae</taxon>
        <taxon>Camelineae</taxon>
        <taxon>Camelina</taxon>
    </lineage>
</organism>
<evidence type="ECO:0000256" key="1">
    <source>
        <dbReference type="SAM" id="MobiDB-lite"/>
    </source>
</evidence>